<dbReference type="RefSeq" id="WP_129751986.1">
    <property type="nucleotide sequence ID" value="NZ_JUIW01000010.1"/>
</dbReference>
<name>A0A444W778_9FLAO</name>
<keyword evidence="3" id="KW-1185">Reference proteome</keyword>
<organism evidence="2 3">
    <name type="scientific">Flavobacterium beibuense</name>
    <dbReference type="NCBI Taxonomy" id="657326"/>
    <lineage>
        <taxon>Bacteria</taxon>
        <taxon>Pseudomonadati</taxon>
        <taxon>Bacteroidota</taxon>
        <taxon>Flavobacteriia</taxon>
        <taxon>Flavobacteriales</taxon>
        <taxon>Flavobacteriaceae</taxon>
        <taxon>Flavobacterium</taxon>
    </lineage>
</organism>
<evidence type="ECO:0000256" key="1">
    <source>
        <dbReference type="SAM" id="Phobius"/>
    </source>
</evidence>
<reference evidence="2 3" key="1">
    <citation type="submission" date="2014-12" db="EMBL/GenBank/DDBJ databases">
        <title>Genome sequence of Flavobacterium beibuense RSKm HC5.</title>
        <authorList>
            <person name="Kim J.F."/>
            <person name="Song J.Y."/>
            <person name="Kwak M.-J."/>
            <person name="Lee S.-W."/>
        </authorList>
    </citation>
    <scope>NUCLEOTIDE SEQUENCE [LARGE SCALE GENOMIC DNA]</scope>
    <source>
        <strain evidence="2 3">RSKm HC5</strain>
    </source>
</reference>
<dbReference type="OrthoDB" id="1358231at2"/>
<dbReference type="EMBL" id="JUIW01000010">
    <property type="protein sequence ID" value="RYJ41526.1"/>
    <property type="molecule type" value="Genomic_DNA"/>
</dbReference>
<comment type="caution">
    <text evidence="2">The sequence shown here is derived from an EMBL/GenBank/DDBJ whole genome shotgun (WGS) entry which is preliminary data.</text>
</comment>
<sequence length="82" mass="9547">MKKLLIILSILLTFSILTVYLFIFSNIVFPWQKDEVIKTTLEWGGLTELPFDNEDIKVSKKGSIFTRQYILEFTTGKSEIEN</sequence>
<dbReference type="AlphaFoldDB" id="A0A444W778"/>
<proteinExistence type="predicted"/>
<keyword evidence="1" id="KW-0472">Membrane</keyword>
<gene>
    <name evidence="2" type="ORF">NU09_2900</name>
</gene>
<evidence type="ECO:0000313" key="2">
    <source>
        <dbReference type="EMBL" id="RYJ41526.1"/>
    </source>
</evidence>
<evidence type="ECO:0000313" key="3">
    <source>
        <dbReference type="Proteomes" id="UP000289775"/>
    </source>
</evidence>
<protein>
    <submittedName>
        <fullName evidence="2">Uncharacterized protein</fullName>
    </submittedName>
</protein>
<accession>A0A444W778</accession>
<dbReference type="Proteomes" id="UP000289775">
    <property type="component" value="Unassembled WGS sequence"/>
</dbReference>
<keyword evidence="1" id="KW-1133">Transmembrane helix</keyword>
<keyword evidence="1" id="KW-0812">Transmembrane</keyword>
<feature type="transmembrane region" description="Helical" evidence="1">
    <location>
        <begin position="6"/>
        <end position="29"/>
    </location>
</feature>